<name>A0A2G5B2Y3_COERN</name>
<organism evidence="1 2">
    <name type="scientific">Coemansia reversa (strain ATCC 12441 / NRRL 1564)</name>
    <dbReference type="NCBI Taxonomy" id="763665"/>
    <lineage>
        <taxon>Eukaryota</taxon>
        <taxon>Fungi</taxon>
        <taxon>Fungi incertae sedis</taxon>
        <taxon>Zoopagomycota</taxon>
        <taxon>Kickxellomycotina</taxon>
        <taxon>Kickxellomycetes</taxon>
        <taxon>Kickxellales</taxon>
        <taxon>Kickxellaceae</taxon>
        <taxon>Coemansia</taxon>
    </lineage>
</organism>
<gene>
    <name evidence="1" type="ORF">COEREDRAFT_89635</name>
</gene>
<dbReference type="AlphaFoldDB" id="A0A2G5B2Y3"/>
<proteinExistence type="predicted"/>
<reference evidence="1 2" key="1">
    <citation type="journal article" date="2015" name="Genome Biol. Evol.">
        <title>Phylogenomic analyses indicate that early fungi evolved digesting cell walls of algal ancestors of land plants.</title>
        <authorList>
            <person name="Chang Y."/>
            <person name="Wang S."/>
            <person name="Sekimoto S."/>
            <person name="Aerts A.L."/>
            <person name="Choi C."/>
            <person name="Clum A."/>
            <person name="LaButti K.M."/>
            <person name="Lindquist E.A."/>
            <person name="Yee Ngan C."/>
            <person name="Ohm R.A."/>
            <person name="Salamov A.A."/>
            <person name="Grigoriev I.V."/>
            <person name="Spatafora J.W."/>
            <person name="Berbee M.L."/>
        </authorList>
    </citation>
    <scope>NUCLEOTIDE SEQUENCE [LARGE SCALE GENOMIC DNA]</scope>
    <source>
        <strain evidence="1 2">NRRL 1564</strain>
    </source>
</reference>
<protein>
    <submittedName>
        <fullName evidence="1">Uncharacterized protein</fullName>
    </submittedName>
</protein>
<dbReference type="EMBL" id="KZ303539">
    <property type="protein sequence ID" value="PIA13355.1"/>
    <property type="molecule type" value="Genomic_DNA"/>
</dbReference>
<evidence type="ECO:0000313" key="2">
    <source>
        <dbReference type="Proteomes" id="UP000242474"/>
    </source>
</evidence>
<evidence type="ECO:0000313" key="1">
    <source>
        <dbReference type="EMBL" id="PIA13355.1"/>
    </source>
</evidence>
<sequence length="152" mass="17552">MYLTLVTDPNEVEAALPDIPSYTQVISESGIAKLYLLRGNDYKGDIETYICHKNQENKSEIVPNENPVDFENRNPRYENKNEVPLFPFRTINGSIVFLTMSKNSNISKNKSIVKDKNIDTENIIPANEVRRIYDFDYILEQYKNGEQINLSV</sequence>
<accession>A0A2G5B2Y3</accession>
<dbReference type="Proteomes" id="UP000242474">
    <property type="component" value="Unassembled WGS sequence"/>
</dbReference>
<keyword evidence="2" id="KW-1185">Reference proteome</keyword>